<evidence type="ECO:0000313" key="2">
    <source>
        <dbReference type="Proteomes" id="UP000184514"/>
    </source>
</evidence>
<proteinExistence type="predicted"/>
<protein>
    <submittedName>
        <fullName evidence="1">Uncharacterized protein</fullName>
    </submittedName>
</protein>
<gene>
    <name evidence="1" type="ORF">PFRI_02310</name>
</gene>
<dbReference type="Proteomes" id="UP000184514">
    <property type="component" value="Unassembled WGS sequence"/>
</dbReference>
<dbReference type="STRING" id="696762.PFRI_02310"/>
<dbReference type="AlphaFoldDB" id="A0A1L9P208"/>
<evidence type="ECO:0000313" key="1">
    <source>
        <dbReference type="EMBL" id="OJI95526.1"/>
    </source>
</evidence>
<keyword evidence="2" id="KW-1185">Reference proteome</keyword>
<comment type="caution">
    <text evidence="1">The sequence shown here is derived from an EMBL/GenBank/DDBJ whole genome shotgun (WGS) entry which is preliminary data.</text>
</comment>
<sequence>MGPDGNTSVAIVRTGGYSEYGFGGYIFQPDGDVTLPTEGQAKYVGTDNYGGLRDFDGRGGLEYVRGDIEIAIDFDDFNDGSGVRGNVTNRRIYDLDNEDITQQVLTAIGVGSTELPILLFEVSAGALDINGELAGITLSRDPRDGDEFEKGNYYAVLSGDQANTITGIIVVTGEDPRFQDVTFRETAGFFAVRE</sequence>
<dbReference type="EMBL" id="MLCB01000019">
    <property type="protein sequence ID" value="OJI95526.1"/>
    <property type="molecule type" value="Genomic_DNA"/>
</dbReference>
<dbReference type="RefSeq" id="WP_072628936.1">
    <property type="nucleotide sequence ID" value="NZ_MLCB01000019.1"/>
</dbReference>
<organism evidence="1 2">
    <name type="scientific">Planktotalea frisia</name>
    <dbReference type="NCBI Taxonomy" id="696762"/>
    <lineage>
        <taxon>Bacteria</taxon>
        <taxon>Pseudomonadati</taxon>
        <taxon>Pseudomonadota</taxon>
        <taxon>Alphaproteobacteria</taxon>
        <taxon>Rhodobacterales</taxon>
        <taxon>Paracoccaceae</taxon>
        <taxon>Planktotalea</taxon>
    </lineage>
</organism>
<accession>A0A1L9P208</accession>
<dbReference type="OrthoDB" id="7739218at2"/>
<name>A0A1L9P208_9RHOB</name>
<dbReference type="Gene3D" id="2.40.160.90">
    <property type="match status" value="1"/>
</dbReference>
<reference evidence="1 2" key="1">
    <citation type="submission" date="2016-10" db="EMBL/GenBank/DDBJ databases">
        <title>Genome sequence of Planktotalea frisia SH6-1.</title>
        <authorList>
            <person name="Poehlein A."/>
            <person name="Bakenhus I."/>
            <person name="Voget S."/>
            <person name="Brinkhoff T."/>
            <person name="Simon M."/>
        </authorList>
    </citation>
    <scope>NUCLEOTIDE SEQUENCE [LARGE SCALE GENOMIC DNA]</scope>
    <source>
        <strain evidence="1 2">SH6-1</strain>
    </source>
</reference>